<dbReference type="InterPro" id="IPR001915">
    <property type="entry name" value="Peptidase_M48"/>
</dbReference>
<dbReference type="PATRIC" id="fig|1231190.3.peg.2769"/>
<name>K2P3W2_9HYPH</name>
<gene>
    <name evidence="9" type="ORF">NA8A_13325</name>
</gene>
<organism evidence="9 10">
    <name type="scientific">Nitratireductor indicus C115</name>
    <dbReference type="NCBI Taxonomy" id="1231190"/>
    <lineage>
        <taxon>Bacteria</taxon>
        <taxon>Pseudomonadati</taxon>
        <taxon>Pseudomonadota</taxon>
        <taxon>Alphaproteobacteria</taxon>
        <taxon>Hyphomicrobiales</taxon>
        <taxon>Phyllobacteriaceae</taxon>
        <taxon>Nitratireductor</taxon>
    </lineage>
</organism>
<feature type="domain" description="LysM" evidence="8">
    <location>
        <begin position="442"/>
        <end position="489"/>
    </location>
</feature>
<dbReference type="PANTHER" id="PTHR22726">
    <property type="entry name" value="METALLOENDOPEPTIDASE OMA1"/>
    <property type="match status" value="1"/>
</dbReference>
<dbReference type="InterPro" id="IPR018392">
    <property type="entry name" value="LysM"/>
</dbReference>
<dbReference type="PANTHER" id="PTHR22726:SF1">
    <property type="entry name" value="METALLOENDOPEPTIDASE OMA1, MITOCHONDRIAL"/>
    <property type="match status" value="1"/>
</dbReference>
<dbReference type="CDD" id="cd07324">
    <property type="entry name" value="M48C_Oma1-like"/>
    <property type="match status" value="1"/>
</dbReference>
<dbReference type="GO" id="GO:0016020">
    <property type="term" value="C:membrane"/>
    <property type="evidence" value="ECO:0007669"/>
    <property type="project" value="TreeGrafter"/>
</dbReference>
<keyword evidence="10" id="KW-1185">Reference proteome</keyword>
<dbReference type="AlphaFoldDB" id="K2P3W2"/>
<dbReference type="PROSITE" id="PS51782">
    <property type="entry name" value="LYSM"/>
    <property type="match status" value="1"/>
</dbReference>
<dbReference type="GO" id="GO:0046872">
    <property type="term" value="F:metal ion binding"/>
    <property type="evidence" value="ECO:0007669"/>
    <property type="project" value="UniProtKB-KW"/>
</dbReference>
<evidence type="ECO:0000256" key="3">
    <source>
        <dbReference type="ARBA" id="ARBA00022723"/>
    </source>
</evidence>
<keyword evidence="4" id="KW-0378">Hydrolase</keyword>
<comment type="cofactor">
    <cofactor evidence="1">
        <name>Zn(2+)</name>
        <dbReference type="ChEBI" id="CHEBI:29105"/>
    </cofactor>
</comment>
<feature type="chain" id="PRO_5003865142" evidence="7">
    <location>
        <begin position="18"/>
        <end position="493"/>
    </location>
</feature>
<evidence type="ECO:0000313" key="9">
    <source>
        <dbReference type="EMBL" id="EKF42056.1"/>
    </source>
</evidence>
<keyword evidence="6" id="KW-0482">Metalloprotease</keyword>
<reference evidence="9 10" key="1">
    <citation type="journal article" date="2012" name="J. Bacteriol.">
        <title>Genome Sequence of Nitratireductor indicus Type Strain C115.</title>
        <authorList>
            <person name="Lai Q."/>
            <person name="Li G."/>
            <person name="Yu Z."/>
            <person name="Shao Z."/>
        </authorList>
    </citation>
    <scope>NUCLEOTIDE SEQUENCE [LARGE SCALE GENOMIC DNA]</scope>
    <source>
        <strain evidence="9 10">C115</strain>
    </source>
</reference>
<dbReference type="CDD" id="cd00118">
    <property type="entry name" value="LysM"/>
    <property type="match status" value="1"/>
</dbReference>
<evidence type="ECO:0000256" key="6">
    <source>
        <dbReference type="ARBA" id="ARBA00023049"/>
    </source>
</evidence>
<keyword evidence="7" id="KW-0732">Signal</keyword>
<dbReference type="eggNOG" id="COG4784">
    <property type="taxonomic scope" value="Bacteria"/>
</dbReference>
<keyword evidence="3" id="KW-0479">Metal-binding</keyword>
<dbReference type="Proteomes" id="UP000007374">
    <property type="component" value="Unassembled WGS sequence"/>
</dbReference>
<dbReference type="RefSeq" id="WP_009450840.1">
    <property type="nucleotide sequence ID" value="NZ_AMSI01000008.1"/>
</dbReference>
<evidence type="ECO:0000256" key="5">
    <source>
        <dbReference type="ARBA" id="ARBA00022833"/>
    </source>
</evidence>
<protein>
    <submittedName>
        <fullName evidence="9">Peptidase M48 Ste24p</fullName>
    </submittedName>
</protein>
<evidence type="ECO:0000256" key="4">
    <source>
        <dbReference type="ARBA" id="ARBA00022801"/>
    </source>
</evidence>
<dbReference type="MEROPS" id="M48.019"/>
<comment type="caution">
    <text evidence="9">The sequence shown here is derived from an EMBL/GenBank/DDBJ whole genome shotgun (WGS) entry which is preliminary data.</text>
</comment>
<feature type="signal peptide" evidence="7">
    <location>
        <begin position="1"/>
        <end position="17"/>
    </location>
</feature>
<dbReference type="GO" id="GO:0004222">
    <property type="term" value="F:metalloendopeptidase activity"/>
    <property type="evidence" value="ECO:0007669"/>
    <property type="project" value="InterPro"/>
</dbReference>
<evidence type="ECO:0000256" key="7">
    <source>
        <dbReference type="SAM" id="SignalP"/>
    </source>
</evidence>
<dbReference type="EMBL" id="AMSI01000008">
    <property type="protein sequence ID" value="EKF42056.1"/>
    <property type="molecule type" value="Genomic_DNA"/>
</dbReference>
<dbReference type="InterPro" id="IPR051156">
    <property type="entry name" value="Mito/Outer_Membr_Metalloprot"/>
</dbReference>
<keyword evidence="2" id="KW-0645">Protease</keyword>
<sequence>MKSVSVARRHSFGAALALVFATSLSGCQMIDASTGAFMPSSNPVTVDSVSRGNRLARQAGQQHPRILQTYGGEYSDPKLERMVAKVVGSLTFEDQNTAPAYRITILNSPNVNAFALPGGYLYVTRGLLALANDSAELAAVLAHEMAHVTANHGIERQRKEAEEKLANKVVTEVLGQDAETQSALVRGKLRLAQFSRNQELEADRIGIKTVANSGYDAFAAARFLQAMDSYQGFRSVSGATDASLDFLASHPNAPRRIELAQRHAREMEQPGSGNRDRDSFLAGIDGMIYGDSPEEGFVRGRDFLHPGLGVAFRVPDGFIIDNSAKAVTAVGPGDIAIRFDGATVPESTPLTQYLTSGWVAGLEPGSIREFTLNGRPAAKARAAADNWKFDVTVIRSGGQVYRLLTAAPATSTELDAVAGDVGQTFRILSSTERAALKPLRIRVITVQPGETLGSLAARMKGVDRKVELFRLLNALGPGGTPSVGTKVKIITDE</sequence>
<dbReference type="PROSITE" id="PS51257">
    <property type="entry name" value="PROKAR_LIPOPROTEIN"/>
    <property type="match status" value="1"/>
</dbReference>
<evidence type="ECO:0000313" key="10">
    <source>
        <dbReference type="Proteomes" id="UP000007374"/>
    </source>
</evidence>
<dbReference type="OrthoDB" id="9810445at2"/>
<dbReference type="GO" id="GO:0051603">
    <property type="term" value="P:proteolysis involved in protein catabolic process"/>
    <property type="evidence" value="ECO:0007669"/>
    <property type="project" value="TreeGrafter"/>
</dbReference>
<accession>K2P3W2</accession>
<dbReference type="Pfam" id="PF01435">
    <property type="entry name" value="Peptidase_M48"/>
    <property type="match status" value="1"/>
</dbReference>
<evidence type="ECO:0000256" key="2">
    <source>
        <dbReference type="ARBA" id="ARBA00022670"/>
    </source>
</evidence>
<proteinExistence type="predicted"/>
<keyword evidence="5" id="KW-0862">Zinc</keyword>
<evidence type="ECO:0000256" key="1">
    <source>
        <dbReference type="ARBA" id="ARBA00001947"/>
    </source>
</evidence>
<evidence type="ECO:0000259" key="8">
    <source>
        <dbReference type="PROSITE" id="PS51782"/>
    </source>
</evidence>
<dbReference type="STRING" id="721133.SAMN05216176_10462"/>
<dbReference type="Gene3D" id="3.30.2010.10">
    <property type="entry name" value="Metalloproteases ('zincins'), catalytic domain"/>
    <property type="match status" value="1"/>
</dbReference>